<sequence>MTTKLTFRNCAVLALALATFVQVDPVSLVTRGSISSEALARVGRPLTATSAAGVGRRATRRTIRRTSVYVARLPAGCAKTSVNGTAVWHCGGKYYQHSGSKYVVVQVN</sequence>
<feature type="signal peptide" evidence="1">
    <location>
        <begin position="1"/>
        <end position="23"/>
    </location>
</feature>
<accession>A0A2W7C5R5</accession>
<feature type="chain" id="PRO_5016007643" evidence="1">
    <location>
        <begin position="24"/>
        <end position="108"/>
    </location>
</feature>
<keyword evidence="1" id="KW-0732">Signal</keyword>
<protein>
    <submittedName>
        <fullName evidence="2">Uncharacterized protein</fullName>
    </submittedName>
</protein>
<dbReference type="OrthoDB" id="8283662at2"/>
<gene>
    <name evidence="2" type="ORF">B5V02_11505</name>
</gene>
<keyword evidence="3" id="KW-1185">Reference proteome</keyword>
<dbReference type="Proteomes" id="UP000248616">
    <property type="component" value="Unassembled WGS sequence"/>
</dbReference>
<dbReference type="EMBL" id="MZXV01000027">
    <property type="protein sequence ID" value="PZV38472.1"/>
    <property type="molecule type" value="Genomic_DNA"/>
</dbReference>
<reference evidence="3" key="1">
    <citation type="submission" date="2017-03" db="EMBL/GenBank/DDBJ databases">
        <authorList>
            <person name="Safronova V.I."/>
            <person name="Sazanova A.L."/>
            <person name="Chirak E.R."/>
        </authorList>
    </citation>
    <scope>NUCLEOTIDE SEQUENCE [LARGE SCALE GENOMIC DNA]</scope>
    <source>
        <strain evidence="3">Ach-343</strain>
    </source>
</reference>
<organism evidence="2 3">
    <name type="scientific">Mesorhizobium kowhaii</name>
    <dbReference type="NCBI Taxonomy" id="1300272"/>
    <lineage>
        <taxon>Bacteria</taxon>
        <taxon>Pseudomonadati</taxon>
        <taxon>Pseudomonadota</taxon>
        <taxon>Alphaproteobacteria</taxon>
        <taxon>Hyphomicrobiales</taxon>
        <taxon>Phyllobacteriaceae</taxon>
        <taxon>Mesorhizobium</taxon>
    </lineage>
</organism>
<proteinExistence type="predicted"/>
<dbReference type="AlphaFoldDB" id="A0A2W7C5R5"/>
<evidence type="ECO:0000256" key="1">
    <source>
        <dbReference type="SAM" id="SignalP"/>
    </source>
</evidence>
<comment type="caution">
    <text evidence="2">The sequence shown here is derived from an EMBL/GenBank/DDBJ whole genome shotgun (WGS) entry which is preliminary data.</text>
</comment>
<evidence type="ECO:0000313" key="3">
    <source>
        <dbReference type="Proteomes" id="UP000248616"/>
    </source>
</evidence>
<name>A0A2W7C5R5_9HYPH</name>
<evidence type="ECO:0000313" key="2">
    <source>
        <dbReference type="EMBL" id="PZV38472.1"/>
    </source>
</evidence>